<evidence type="ECO:0000313" key="2">
    <source>
        <dbReference type="EMBL" id="PSR56153.1"/>
    </source>
</evidence>
<dbReference type="GO" id="GO:0016020">
    <property type="term" value="C:membrane"/>
    <property type="evidence" value="ECO:0007669"/>
    <property type="project" value="TreeGrafter"/>
</dbReference>
<feature type="domain" description="AB hydrolase-1" evidence="1">
    <location>
        <begin position="18"/>
        <end position="112"/>
    </location>
</feature>
<dbReference type="OrthoDB" id="252464at2"/>
<dbReference type="Proteomes" id="UP000240357">
    <property type="component" value="Unassembled WGS sequence"/>
</dbReference>
<dbReference type="RefSeq" id="WP_106932331.1">
    <property type="nucleotide sequence ID" value="NZ_PYFT01000001.1"/>
</dbReference>
<dbReference type="InterPro" id="IPR050266">
    <property type="entry name" value="AB_hydrolase_sf"/>
</dbReference>
<dbReference type="SUPFAM" id="SSF53474">
    <property type="entry name" value="alpha/beta-Hydrolases"/>
    <property type="match status" value="1"/>
</dbReference>
<organism evidence="2 3">
    <name type="scientific">Adhaeribacter arboris</name>
    <dbReference type="NCBI Taxonomy" id="2072846"/>
    <lineage>
        <taxon>Bacteria</taxon>
        <taxon>Pseudomonadati</taxon>
        <taxon>Bacteroidota</taxon>
        <taxon>Cytophagia</taxon>
        <taxon>Cytophagales</taxon>
        <taxon>Hymenobacteraceae</taxon>
        <taxon>Adhaeribacter</taxon>
    </lineage>
</organism>
<proteinExistence type="predicted"/>
<dbReference type="AlphaFoldDB" id="A0A2T2YKW3"/>
<dbReference type="InterPro" id="IPR029058">
    <property type="entry name" value="AB_hydrolase_fold"/>
</dbReference>
<dbReference type="Gene3D" id="3.40.50.1820">
    <property type="entry name" value="alpha/beta hydrolase"/>
    <property type="match status" value="1"/>
</dbReference>
<dbReference type="InterPro" id="IPR000073">
    <property type="entry name" value="AB_hydrolase_1"/>
</dbReference>
<dbReference type="Pfam" id="PF00561">
    <property type="entry name" value="Abhydrolase_1"/>
    <property type="match status" value="1"/>
</dbReference>
<dbReference type="PANTHER" id="PTHR43798">
    <property type="entry name" value="MONOACYLGLYCEROL LIPASE"/>
    <property type="match status" value="1"/>
</dbReference>
<evidence type="ECO:0000313" key="3">
    <source>
        <dbReference type="Proteomes" id="UP000240357"/>
    </source>
</evidence>
<keyword evidence="3" id="KW-1185">Reference proteome</keyword>
<reference evidence="2 3" key="1">
    <citation type="submission" date="2018-03" db="EMBL/GenBank/DDBJ databases">
        <title>Adhaeribacter sp. HMF7605 Genome sequencing and assembly.</title>
        <authorList>
            <person name="Kang H."/>
            <person name="Kang J."/>
            <person name="Cha I."/>
            <person name="Kim H."/>
            <person name="Joh K."/>
        </authorList>
    </citation>
    <scope>NUCLEOTIDE SEQUENCE [LARGE SCALE GENOMIC DNA]</scope>
    <source>
        <strain evidence="2 3">HMF7605</strain>
    </source>
</reference>
<comment type="caution">
    <text evidence="2">The sequence shown here is derived from an EMBL/GenBank/DDBJ whole genome shotgun (WGS) entry which is preliminary data.</text>
</comment>
<keyword evidence="2" id="KW-0378">Hydrolase</keyword>
<name>A0A2T2YKW3_9BACT</name>
<dbReference type="PRINTS" id="PR00111">
    <property type="entry name" value="ABHYDROLASE"/>
</dbReference>
<protein>
    <submittedName>
        <fullName evidence="2">Alpha/beta hydrolase</fullName>
    </submittedName>
</protein>
<evidence type="ECO:0000259" key="1">
    <source>
        <dbReference type="Pfam" id="PF00561"/>
    </source>
</evidence>
<dbReference type="GO" id="GO:0016787">
    <property type="term" value="F:hydrolase activity"/>
    <property type="evidence" value="ECO:0007669"/>
    <property type="project" value="UniProtKB-KW"/>
</dbReference>
<sequence>MKGVDPQTVSDSGGSGKVLVFLHGFCESKEVWNAFCQPFRETYRVIALDLPGFGKNIAPQPGYSMEEAAAYVHKVLKALEIKKCALIGHSMGGYVALAFAEKHGNMVNGLCLFHSSALPDSKEKKAIRTKSIKFIKKNGVSVFMDAFTAPLFSPVNRKYFAKEIKMLTAMGKETPPEAVMGAMKGMRDRKKRIKVLKDARYQVLFIAGKDDQAITLEQTLAQCYLPAYSSVLFLAKTGHQGMFEKPLETRNALRSFAENSII</sequence>
<gene>
    <name evidence="2" type="ORF">AHMF7605_22925</name>
</gene>
<accession>A0A2T2YKW3</accession>
<dbReference type="PANTHER" id="PTHR43798:SF33">
    <property type="entry name" value="HYDROLASE, PUTATIVE (AFU_ORTHOLOGUE AFUA_2G14860)-RELATED"/>
    <property type="match status" value="1"/>
</dbReference>
<dbReference type="EMBL" id="PYFT01000001">
    <property type="protein sequence ID" value="PSR56153.1"/>
    <property type="molecule type" value="Genomic_DNA"/>
</dbReference>